<dbReference type="EMBL" id="JQBR01000005">
    <property type="protein sequence ID" value="KRN66175.1"/>
    <property type="molecule type" value="Genomic_DNA"/>
</dbReference>
<reference evidence="2 3" key="1">
    <citation type="journal article" date="2015" name="Genome Announc.">
        <title>Expanding the biotechnology potential of lactobacilli through comparative genomics of 213 strains and associated genera.</title>
        <authorList>
            <person name="Sun Z."/>
            <person name="Harris H.M."/>
            <person name="McCann A."/>
            <person name="Guo C."/>
            <person name="Argimon S."/>
            <person name="Zhang W."/>
            <person name="Yang X."/>
            <person name="Jeffery I.B."/>
            <person name="Cooney J.C."/>
            <person name="Kagawa T.F."/>
            <person name="Liu W."/>
            <person name="Song Y."/>
            <person name="Salvetti E."/>
            <person name="Wrobel A."/>
            <person name="Rasinkangas P."/>
            <person name="Parkhill J."/>
            <person name="Rea M.C."/>
            <person name="O'Sullivan O."/>
            <person name="Ritari J."/>
            <person name="Douillard F.P."/>
            <person name="Paul Ross R."/>
            <person name="Yang R."/>
            <person name="Briner A.E."/>
            <person name="Felis G.E."/>
            <person name="de Vos W.M."/>
            <person name="Barrangou R."/>
            <person name="Klaenhammer T.R."/>
            <person name="Caufield P.W."/>
            <person name="Cui Y."/>
            <person name="Zhang H."/>
            <person name="O'Toole P.W."/>
        </authorList>
    </citation>
    <scope>NUCLEOTIDE SEQUENCE [LARGE SCALE GENOMIC DNA]</scope>
    <source>
        <strain evidence="2 3">DSM 17757</strain>
    </source>
</reference>
<dbReference type="SUPFAM" id="SSF51735">
    <property type="entry name" value="NAD(P)-binding Rossmann-fold domains"/>
    <property type="match status" value="1"/>
</dbReference>
<dbReference type="Proteomes" id="UP000051568">
    <property type="component" value="Unassembled WGS sequence"/>
</dbReference>
<evidence type="ECO:0000313" key="2">
    <source>
        <dbReference type="EMBL" id="KRN66175.1"/>
    </source>
</evidence>
<dbReference type="Gene3D" id="3.40.50.720">
    <property type="entry name" value="NAD(P)-binding Rossmann-like Domain"/>
    <property type="match status" value="1"/>
</dbReference>
<dbReference type="STRING" id="319652.IV80_GL001420"/>
<organism evidence="2 3">
    <name type="scientific">Pediococcus cellicola</name>
    <dbReference type="NCBI Taxonomy" id="319652"/>
    <lineage>
        <taxon>Bacteria</taxon>
        <taxon>Bacillati</taxon>
        <taxon>Bacillota</taxon>
        <taxon>Bacilli</taxon>
        <taxon>Lactobacillales</taxon>
        <taxon>Lactobacillaceae</taxon>
        <taxon>Pediococcus</taxon>
    </lineage>
</organism>
<evidence type="ECO:0000259" key="1">
    <source>
        <dbReference type="Pfam" id="PF13460"/>
    </source>
</evidence>
<dbReference type="InterPro" id="IPR016040">
    <property type="entry name" value="NAD(P)-bd_dom"/>
</dbReference>
<name>A0A0R2IMF8_9LACO</name>
<keyword evidence="3" id="KW-1185">Reference proteome</keyword>
<evidence type="ECO:0000313" key="3">
    <source>
        <dbReference type="Proteomes" id="UP000051568"/>
    </source>
</evidence>
<sequence>MKRVLVMGVNSPIGRAFWKLCQQKLDSQYQFTFIETKEAVPEGFEKVQPINLTDAESLAPIISENDVLVINVAGWDVDYILDAVMDAIEGHGIRLEKIVFCSVAGVNNEFPSEKITAVSHDFGEFIKQQQYAGKLVDESEIPYTILRPSVIDQNTTTNYQLFDEGQSMQQAKAIRPVAVAQVIYQALSEKQFKNQSIGIGG</sequence>
<dbReference type="AlphaFoldDB" id="A0A0R2IMF8"/>
<gene>
    <name evidence="2" type="ORF">IV80_GL001420</name>
</gene>
<dbReference type="PATRIC" id="fig|319652.3.peg.1436"/>
<dbReference type="Pfam" id="PF13460">
    <property type="entry name" value="NAD_binding_10"/>
    <property type="match status" value="1"/>
</dbReference>
<proteinExistence type="predicted"/>
<dbReference type="InterPro" id="IPR036291">
    <property type="entry name" value="NAD(P)-bd_dom_sf"/>
</dbReference>
<accession>A0A0R2IMF8</accession>
<comment type="caution">
    <text evidence="2">The sequence shown here is derived from an EMBL/GenBank/DDBJ whole genome shotgun (WGS) entry which is preliminary data.</text>
</comment>
<dbReference type="RefSeq" id="WP_057750765.1">
    <property type="nucleotide sequence ID" value="NZ_BJVH01000005.1"/>
</dbReference>
<feature type="domain" description="NAD(P)-binding" evidence="1">
    <location>
        <begin position="36"/>
        <end position="189"/>
    </location>
</feature>
<protein>
    <recommendedName>
        <fullName evidence="1">NAD(P)-binding domain-containing protein</fullName>
    </recommendedName>
</protein>